<feature type="transmembrane region" description="Helical" evidence="2">
    <location>
        <begin position="20"/>
        <end position="41"/>
    </location>
</feature>
<dbReference type="EMBL" id="AP012052">
    <property type="protein sequence ID" value="BAJ73963.1"/>
    <property type="molecule type" value="Genomic_DNA"/>
</dbReference>
<reference key="2">
    <citation type="submission" date="2011-02" db="EMBL/GenBank/DDBJ databases">
        <title>Genome sequence of Microbacterium testaceum StLB037.</title>
        <authorList>
            <person name="Morohoshi T."/>
            <person name="Wang W.Z."/>
            <person name="Someya N."/>
            <person name="Ikeda T."/>
        </authorList>
    </citation>
    <scope>NUCLEOTIDE SEQUENCE</scope>
    <source>
        <strain>StLB037</strain>
    </source>
</reference>
<dbReference type="HOGENOM" id="CLU_2288327_0_0_11"/>
<dbReference type="KEGG" id="mts:MTES_0999"/>
<dbReference type="RefSeq" id="WP_013584090.1">
    <property type="nucleotide sequence ID" value="NC_015125.1"/>
</dbReference>
<evidence type="ECO:0000313" key="3">
    <source>
        <dbReference type="EMBL" id="BAJ73963.1"/>
    </source>
</evidence>
<feature type="compositionally biased region" description="Low complexity" evidence="1">
    <location>
        <begin position="73"/>
        <end position="90"/>
    </location>
</feature>
<dbReference type="AlphaFoldDB" id="E8NFR8"/>
<sequence>MVASSPLDRQKADARRRRLLFAWAVTFPAWVIVCTVVAVFYGDVVGGLRTGALLGAVMAGVLSIPPGRGGGSYSSSSYVDTGSGSDASCGDSGGGGDGSHC</sequence>
<feature type="compositionally biased region" description="Gly residues" evidence="1">
    <location>
        <begin position="91"/>
        <end position="101"/>
    </location>
</feature>
<evidence type="ECO:0000313" key="4">
    <source>
        <dbReference type="Proteomes" id="UP000008975"/>
    </source>
</evidence>
<organism evidence="3 4">
    <name type="scientific">Microbacterium testaceum (strain StLB037)</name>
    <dbReference type="NCBI Taxonomy" id="979556"/>
    <lineage>
        <taxon>Bacteria</taxon>
        <taxon>Bacillati</taxon>
        <taxon>Actinomycetota</taxon>
        <taxon>Actinomycetes</taxon>
        <taxon>Micrococcales</taxon>
        <taxon>Microbacteriaceae</taxon>
        <taxon>Microbacterium</taxon>
    </lineage>
</organism>
<proteinExistence type="predicted"/>
<dbReference type="Proteomes" id="UP000008975">
    <property type="component" value="Chromosome"/>
</dbReference>
<protein>
    <submittedName>
        <fullName evidence="3">Phosphate/sulphate permease</fullName>
    </submittedName>
</protein>
<feature type="region of interest" description="Disordered" evidence="1">
    <location>
        <begin position="65"/>
        <end position="101"/>
    </location>
</feature>
<evidence type="ECO:0000256" key="2">
    <source>
        <dbReference type="SAM" id="Phobius"/>
    </source>
</evidence>
<keyword evidence="2" id="KW-1133">Transmembrane helix</keyword>
<accession>E8NFR8</accession>
<feature type="transmembrane region" description="Helical" evidence="2">
    <location>
        <begin position="47"/>
        <end position="64"/>
    </location>
</feature>
<dbReference type="OrthoDB" id="10004072at2"/>
<name>E8NFR8_MICTS</name>
<keyword evidence="2" id="KW-0812">Transmembrane</keyword>
<gene>
    <name evidence="3" type="ordered locus">MTES_0999</name>
</gene>
<evidence type="ECO:0000256" key="1">
    <source>
        <dbReference type="SAM" id="MobiDB-lite"/>
    </source>
</evidence>
<reference evidence="3 4" key="1">
    <citation type="journal article" date="2011" name="J. Bacteriol.">
        <title>Genome sequence of Microbacterium testaceum StLB037, an N-acylhomoserine lactone-degrading bacterium isolated from potato leaves.</title>
        <authorList>
            <person name="Morohoshi T."/>
            <person name="Wang W.-Z."/>
            <person name="Someya N."/>
            <person name="Ikeda T."/>
        </authorList>
    </citation>
    <scope>NUCLEOTIDE SEQUENCE [LARGE SCALE GENOMIC DNA]</scope>
    <source>
        <strain evidence="3 4">StLB037</strain>
    </source>
</reference>
<keyword evidence="2" id="KW-0472">Membrane</keyword>